<keyword evidence="9" id="KW-1185">Reference proteome</keyword>
<dbReference type="InterPro" id="IPR028435">
    <property type="entry name" value="Plakophilin/d_Catenin"/>
</dbReference>
<accession>A0A7E4UWH3</accession>
<feature type="region of interest" description="Disordered" evidence="7">
    <location>
        <begin position="221"/>
        <end position="241"/>
    </location>
</feature>
<dbReference type="PROSITE" id="PS50853">
    <property type="entry name" value="FN3"/>
    <property type="match status" value="4"/>
</dbReference>
<evidence type="ECO:0000256" key="2">
    <source>
        <dbReference type="ARBA" id="ARBA00005462"/>
    </source>
</evidence>
<sequence length="1325" mass="147576">MANSTVDPSWPYSVPMEPIPEEDDADGIGSTTNVSRVSQSPRRSAYSEANSSMRTFEQKQRTKEIYTSEQVDTLVSTVPKTKIPESWNQFAEEQVVVDPEMTSTYITENLAGPASARGTTYAYTYETQVEDPENLPEYSTSHFTESIGDDLERHTSQTQKVTRVTKVTTTRSVRQVPVNPNDIFFDADGNPVVNGYAVQSGDYLDDGLGIDLSRTYISEHEEYNSPSSSTGKHLQSSHGYDRYYAPSAPGMPQVIDIDTQEISLAWLRPEIDGTAGPVIGYRVEFRHSPGEPWEAAHDDLLLQTECRITNLDSLSEYQFRVLAANSSGFGVPSNSTPPIQLRPKYESPPKNGYAAPTNPTIVAIEGDRCTLQWQPPYSHNGIPVSGYIVEYRTAGTSTWVVSNDYPTQNTHYDVTNLRPNGEYEFRVTARYDDGSLSDPSYSTGFVKVKPMVPLRSSHRYNPDLIPPGQPQVLETDSTWVQLHWSTSPSADRQNVLYVVEMREIGDPTWYTATTTPIVVNELIIENLHSDSTYEFRVSTVADDGSQSEPSDPSEIIRLRPITRVGAKERQVPERPQAPEYLDFDGGSSVTLCWVPANSILPVEGYEVEFRDFQQDATRWFKVTDKLVYSCKTTVGYLIHGHQYQFRVVAKNAVGYSDPSDASSPITIGKSLRENSILPKDTKYVEAERFGAISLLQDEIIRESPPLPDRDDSPPPMNRQPNYGNLHWRDPTLKEVIDYLKNSDPEVQRNASGYLQHLTFNDSVIKEETRNLGGIPLLIRLLDNENSEIQRNACGCLKNLAFGRENDENKKVIMECNGVKSLANVVKTTSDPHVKEEATGALWNISSCDELKEPVLNQVVEVIVNNIVVPGSGYTRVDALNKDVDHTKQFGSNAFRNGTGILRNVSAANSQARHLLRKQPNLIESLLHFLNLSLAKNQVDTRSVENAVCILRNLSYRVEEVVNPKYNPNDRSRTSGKKERSKSAPSGDRKPKKKSGGLFKKAKKSKEGETNGTAFGPALLWHPDTIKLYLRLLQESSNSDTLEASAAAIQNLAACQFEGSVQVRQTVRQEKGLSILTELLKVQDEKVLTAVATALRNLVLDQSNCELIGKNAMSSLIEKLPEVDEQRRDPKINDATLSAILGIMFEIVKSNVHLTKNLHELGGTARLRKLARSYPTYSARVCKYASQVLFMMWQHKELHDGFKRAGLKEADFYSGSSSHKHRDTTTLSRPISSQGAERPSHLQAENLDDSAESAAAAYAQLGNNQRFNEHQQMTPNSDRSGASTGHYGSAAITPQQQYQTPGEPLYASVNKRNGRRRGSIGGDSWV</sequence>
<dbReference type="Pfam" id="PF00514">
    <property type="entry name" value="Arm"/>
    <property type="match status" value="3"/>
</dbReference>
<dbReference type="InterPro" id="IPR013783">
    <property type="entry name" value="Ig-like_fold"/>
</dbReference>
<dbReference type="InterPro" id="IPR011989">
    <property type="entry name" value="ARM-like"/>
</dbReference>
<evidence type="ECO:0000256" key="6">
    <source>
        <dbReference type="PROSITE-ProRule" id="PRU00259"/>
    </source>
</evidence>
<dbReference type="PANTHER" id="PTHR10372">
    <property type="entry name" value="PLAKOPHILLIN-RELATED"/>
    <property type="match status" value="1"/>
</dbReference>
<dbReference type="SMART" id="SM00185">
    <property type="entry name" value="ARM"/>
    <property type="match status" value="5"/>
</dbReference>
<organism evidence="9 10">
    <name type="scientific">Panagrellus redivivus</name>
    <name type="common">Microworm</name>
    <dbReference type="NCBI Taxonomy" id="6233"/>
    <lineage>
        <taxon>Eukaryota</taxon>
        <taxon>Metazoa</taxon>
        <taxon>Ecdysozoa</taxon>
        <taxon>Nematoda</taxon>
        <taxon>Chromadorea</taxon>
        <taxon>Rhabditida</taxon>
        <taxon>Tylenchina</taxon>
        <taxon>Panagrolaimomorpha</taxon>
        <taxon>Panagrolaimoidea</taxon>
        <taxon>Panagrolaimidae</taxon>
        <taxon>Panagrellus</taxon>
    </lineage>
</organism>
<dbReference type="Gene3D" id="2.60.40.10">
    <property type="entry name" value="Immunoglobulins"/>
    <property type="match status" value="4"/>
</dbReference>
<comment type="similarity">
    <text evidence="2">Belongs to the beta-catenin family.</text>
</comment>
<evidence type="ECO:0000256" key="5">
    <source>
        <dbReference type="ARBA" id="ARBA00022949"/>
    </source>
</evidence>
<feature type="repeat" description="ARM" evidence="6">
    <location>
        <begin position="772"/>
        <end position="807"/>
    </location>
</feature>
<feature type="compositionally biased region" description="Basic residues" evidence="7">
    <location>
        <begin position="989"/>
        <end position="1003"/>
    </location>
</feature>
<reference evidence="10" key="2">
    <citation type="submission" date="2020-10" db="UniProtKB">
        <authorList>
            <consortium name="WormBaseParasite"/>
        </authorList>
    </citation>
    <scope>IDENTIFICATION</scope>
</reference>
<feature type="region of interest" description="Disordered" evidence="7">
    <location>
        <begin position="702"/>
        <end position="726"/>
    </location>
</feature>
<dbReference type="PANTHER" id="PTHR10372:SF27">
    <property type="entry name" value="ADHERENS JUNCTION PROTEIN P120"/>
    <property type="match status" value="1"/>
</dbReference>
<dbReference type="InterPro" id="IPR036116">
    <property type="entry name" value="FN3_sf"/>
</dbReference>
<feature type="domain" description="Fibronectin type-III" evidence="8">
    <location>
        <begin position="466"/>
        <end position="561"/>
    </location>
</feature>
<dbReference type="WBParaSite" id="Pan_g13268.t1">
    <property type="protein sequence ID" value="Pan_g13268.t1"/>
    <property type="gene ID" value="Pan_g13268"/>
</dbReference>
<feature type="compositionally biased region" description="Polar residues" evidence="7">
    <location>
        <begin position="1224"/>
        <end position="1234"/>
    </location>
</feature>
<reference evidence="9" key="1">
    <citation type="journal article" date="2013" name="Genetics">
        <title>The draft genome and transcriptome of Panagrellus redivivus are shaped by the harsh demands of a free-living lifestyle.</title>
        <authorList>
            <person name="Srinivasan J."/>
            <person name="Dillman A.R."/>
            <person name="Macchietto M.G."/>
            <person name="Heikkinen L."/>
            <person name="Lakso M."/>
            <person name="Fracchia K.M."/>
            <person name="Antoshechkin I."/>
            <person name="Mortazavi A."/>
            <person name="Wong G."/>
            <person name="Sternberg P.W."/>
        </authorList>
    </citation>
    <scope>NUCLEOTIDE SEQUENCE [LARGE SCALE GENOMIC DNA]</scope>
    <source>
        <strain evidence="9">MT8872</strain>
    </source>
</reference>
<dbReference type="GO" id="GO:0005912">
    <property type="term" value="C:adherens junction"/>
    <property type="evidence" value="ECO:0007669"/>
    <property type="project" value="TreeGrafter"/>
</dbReference>
<evidence type="ECO:0000313" key="10">
    <source>
        <dbReference type="WBParaSite" id="Pan_g13268.t1"/>
    </source>
</evidence>
<dbReference type="InterPro" id="IPR000225">
    <property type="entry name" value="Armadillo"/>
</dbReference>
<dbReference type="CDD" id="cd00063">
    <property type="entry name" value="FN3"/>
    <property type="match status" value="4"/>
</dbReference>
<evidence type="ECO:0000256" key="7">
    <source>
        <dbReference type="SAM" id="MobiDB-lite"/>
    </source>
</evidence>
<dbReference type="Gene3D" id="1.25.10.10">
    <property type="entry name" value="Leucine-rich Repeat Variant"/>
    <property type="match status" value="1"/>
</dbReference>
<feature type="repeat" description="ARM" evidence="6">
    <location>
        <begin position="816"/>
        <end position="859"/>
    </location>
</feature>
<comment type="subcellular location">
    <subcellularLocation>
        <location evidence="1">Cell junction</location>
    </subcellularLocation>
</comment>
<feature type="domain" description="Fibronectin type-III" evidence="8">
    <location>
        <begin position="355"/>
        <end position="451"/>
    </location>
</feature>
<feature type="repeat" description="ARM" evidence="6">
    <location>
        <begin position="1070"/>
        <end position="1107"/>
    </location>
</feature>
<feature type="region of interest" description="Disordered" evidence="7">
    <location>
        <begin position="1292"/>
        <end position="1325"/>
    </location>
</feature>
<dbReference type="SUPFAM" id="SSF48371">
    <property type="entry name" value="ARM repeat"/>
    <property type="match status" value="1"/>
</dbReference>
<dbReference type="GO" id="GO:0005886">
    <property type="term" value="C:plasma membrane"/>
    <property type="evidence" value="ECO:0007669"/>
    <property type="project" value="TreeGrafter"/>
</dbReference>
<dbReference type="PRINTS" id="PR00014">
    <property type="entry name" value="FNTYPEIII"/>
</dbReference>
<evidence type="ECO:0000256" key="1">
    <source>
        <dbReference type="ARBA" id="ARBA00004282"/>
    </source>
</evidence>
<keyword evidence="3" id="KW-0677">Repeat</keyword>
<protein>
    <submittedName>
        <fullName evidence="10">Fibronectin</fullName>
    </submittedName>
</protein>
<feature type="compositionally biased region" description="Polar residues" evidence="7">
    <location>
        <begin position="224"/>
        <end position="238"/>
    </location>
</feature>
<feature type="region of interest" description="Disordered" evidence="7">
    <location>
        <begin position="963"/>
        <end position="1013"/>
    </location>
</feature>
<dbReference type="GO" id="GO:0098609">
    <property type="term" value="P:cell-cell adhesion"/>
    <property type="evidence" value="ECO:0007669"/>
    <property type="project" value="InterPro"/>
</dbReference>
<dbReference type="GO" id="GO:0005737">
    <property type="term" value="C:cytoplasm"/>
    <property type="evidence" value="ECO:0007669"/>
    <property type="project" value="TreeGrafter"/>
</dbReference>
<evidence type="ECO:0000256" key="4">
    <source>
        <dbReference type="ARBA" id="ARBA00022889"/>
    </source>
</evidence>
<evidence type="ECO:0000313" key="9">
    <source>
        <dbReference type="Proteomes" id="UP000492821"/>
    </source>
</evidence>
<feature type="region of interest" description="Disordered" evidence="7">
    <location>
        <begin position="1212"/>
        <end position="1250"/>
    </location>
</feature>
<keyword evidence="5" id="KW-0965">Cell junction</keyword>
<dbReference type="InterPro" id="IPR016024">
    <property type="entry name" value="ARM-type_fold"/>
</dbReference>
<evidence type="ECO:0000256" key="3">
    <source>
        <dbReference type="ARBA" id="ARBA00022737"/>
    </source>
</evidence>
<feature type="domain" description="Fibronectin type-III" evidence="8">
    <location>
        <begin position="574"/>
        <end position="670"/>
    </location>
</feature>
<proteinExistence type="inferred from homology"/>
<dbReference type="GO" id="GO:0005634">
    <property type="term" value="C:nucleus"/>
    <property type="evidence" value="ECO:0007669"/>
    <property type="project" value="TreeGrafter"/>
</dbReference>
<dbReference type="PROSITE" id="PS50176">
    <property type="entry name" value="ARM_REPEAT"/>
    <property type="match status" value="3"/>
</dbReference>
<dbReference type="SMART" id="SM00060">
    <property type="entry name" value="FN3"/>
    <property type="match status" value="4"/>
</dbReference>
<dbReference type="InterPro" id="IPR003961">
    <property type="entry name" value="FN3_dom"/>
</dbReference>
<evidence type="ECO:0000259" key="8">
    <source>
        <dbReference type="PROSITE" id="PS50853"/>
    </source>
</evidence>
<dbReference type="Pfam" id="PF00041">
    <property type="entry name" value="fn3"/>
    <property type="match status" value="4"/>
</dbReference>
<dbReference type="Proteomes" id="UP000492821">
    <property type="component" value="Unassembled WGS sequence"/>
</dbReference>
<feature type="region of interest" description="Disordered" evidence="7">
    <location>
        <begin position="1"/>
        <end position="63"/>
    </location>
</feature>
<name>A0A7E4UWH3_PANRE</name>
<keyword evidence="4" id="KW-0130">Cell adhesion</keyword>
<dbReference type="SUPFAM" id="SSF49265">
    <property type="entry name" value="Fibronectin type III"/>
    <property type="match status" value="2"/>
</dbReference>
<feature type="compositionally biased region" description="Polar residues" evidence="7">
    <location>
        <begin position="29"/>
        <end position="55"/>
    </location>
</feature>
<feature type="compositionally biased region" description="Basic and acidic residues" evidence="7">
    <location>
        <begin position="963"/>
        <end position="981"/>
    </location>
</feature>
<feature type="domain" description="Fibronectin type-III" evidence="8">
    <location>
        <begin position="248"/>
        <end position="344"/>
    </location>
</feature>